<keyword evidence="5" id="KW-0862">Zinc</keyword>
<accession>A0A8K0MME1</accession>
<protein>
    <recommendedName>
        <fullName evidence="13">Lysine-specific demethylase JMJ25</fullName>
    </recommendedName>
</protein>
<comment type="caution">
    <text evidence="6">Lacks conserved residue(s) required for the propagation of feature annotation.</text>
</comment>
<proteinExistence type="inferred from homology"/>
<evidence type="ECO:0000256" key="3">
    <source>
        <dbReference type="ARBA" id="ARBA00022723"/>
    </source>
</evidence>
<dbReference type="Proteomes" id="UP000796880">
    <property type="component" value="Unassembled WGS sequence"/>
</dbReference>
<dbReference type="PROSITE" id="PS51667">
    <property type="entry name" value="WRC"/>
    <property type="match status" value="1"/>
</dbReference>
<dbReference type="GO" id="GO:0006357">
    <property type="term" value="P:regulation of transcription by RNA polymerase II"/>
    <property type="evidence" value="ECO:0007669"/>
    <property type="project" value="TreeGrafter"/>
</dbReference>
<dbReference type="EMBL" id="VOIH02000003">
    <property type="protein sequence ID" value="KAF3451581.1"/>
    <property type="molecule type" value="Genomic_DNA"/>
</dbReference>
<dbReference type="OrthoDB" id="1667110at2759"/>
<evidence type="ECO:0000259" key="8">
    <source>
        <dbReference type="PROSITE" id="PS50089"/>
    </source>
</evidence>
<dbReference type="GO" id="GO:0003712">
    <property type="term" value="F:transcription coregulator activity"/>
    <property type="evidence" value="ECO:0007669"/>
    <property type="project" value="TreeGrafter"/>
</dbReference>
<dbReference type="PROSITE" id="PS50089">
    <property type="entry name" value="ZF_RING_2"/>
    <property type="match status" value="1"/>
</dbReference>
<sequence>MEEEALPDHLRCNRSDGRQWRCKRRVKENMKLCELHYLQGRHRQFKEKVPESLKIQRMRKKALNRDKNLSSVKIRAQKVENLAKLMKRKRSNEALRKMKNSKKGDMQLELIRMVLKREVEKRKSKKKTKKKEEVVVEENSDGELMRELPNGLMAISSSSSPSPKPSNNVGSDSPCNVKVGVGLGQVMQRRIRSKNVEPMPIGTLQVLPYARNVAELRRAKRKKCHCCQRSVLGILTKCSSCQKQFFCSDCIRERYLEKQEEVEMACPVCRRTCTCKDCIANHSKDTESKDFLGEKNKAEVILCFHYLICMLLPVLKEINQDQIVELETEAIINGKIPSNLHVKLAEFSGKEQCCCNKCKASILDFHRSCPNCSYNLCLSCCRDYQGSFHGSMNVSISKRPNRKRTRLSGSNQQLAKKPVRTPKRNSSSKYPDSSGSPPDWKPFNGIGGLSCPPKEFGGCGGSLLDLRCLFPLSWAKELEISAEEIVCSYDFPETSDVSAGCSLCLGTGQKAEEIEQLQEAAVREDSNDNFLYHPTLMDIHRENLEHFQKHWSKGHPVIVRNVLQTAMHLSWDPVLMFCSYLERSITTYENKRDLCDSTSCLDWCEVEIGIRQYFMGSLKGQTHTNMWNETLKLKGWISSQLFQQHFPAHYAEIIRALPFQEYMNPASGLLNLAARLPQDIPIPDLGPCVYISYGFSEQLVQADSVIKLCYDSYDMVNILAHTSDVPVPEEQISRIRKLLKKHKAQNERECSRVTSDKKVASKVGGKSALQCGKKEEAEVENMIGEEMHLRKRVARLSCSSSATLEACARNLKENNMLLDGESNSDSEALLHCDTTNGSESSEDKKNCGVYTQSFNHDENELLVESRGAQWDVFRRQDVPKLIEYLKRHSNEFTRMRDFHNHVIHPILDQSFFLDTTHKMKLKKEYKIEPWTFEQHVGEAVIIPAGCPYQIRSPKSCVHVVLDFISPENISKCIQLTDEIRLLPEDHKAKVDKLEVKKIAIHSISAAIKEIHSRTLPLYGLEISH</sequence>
<keyword evidence="4" id="KW-0539">Nucleus</keyword>
<dbReference type="PANTHER" id="PTHR12549:SF42">
    <property type="entry name" value="LYSINE-SPECIFIC DEMETHYLASE JMJ28"/>
    <property type="match status" value="1"/>
</dbReference>
<evidence type="ECO:0000256" key="4">
    <source>
        <dbReference type="ARBA" id="ARBA00023242"/>
    </source>
</evidence>
<evidence type="ECO:0000256" key="7">
    <source>
        <dbReference type="SAM" id="MobiDB-lite"/>
    </source>
</evidence>
<keyword evidence="5" id="KW-0863">Zinc-finger</keyword>
<evidence type="ECO:0000259" key="10">
    <source>
        <dbReference type="PROSITE" id="PS51667"/>
    </source>
</evidence>
<dbReference type="AlphaFoldDB" id="A0A8K0MME1"/>
<evidence type="ECO:0000256" key="1">
    <source>
        <dbReference type="ARBA" id="ARBA00004123"/>
    </source>
</evidence>
<dbReference type="PANTHER" id="PTHR12549">
    <property type="entry name" value="JMJC DOMAIN-CONTAINING HISTONE DEMETHYLATION PROTEIN"/>
    <property type="match status" value="1"/>
</dbReference>
<evidence type="ECO:0000313" key="12">
    <source>
        <dbReference type="Proteomes" id="UP000796880"/>
    </source>
</evidence>
<dbReference type="GO" id="GO:0000785">
    <property type="term" value="C:chromatin"/>
    <property type="evidence" value="ECO:0007669"/>
    <property type="project" value="TreeGrafter"/>
</dbReference>
<evidence type="ECO:0000256" key="2">
    <source>
        <dbReference type="ARBA" id="ARBA00006801"/>
    </source>
</evidence>
<evidence type="ECO:0000313" key="11">
    <source>
        <dbReference type="EMBL" id="KAF3451581.1"/>
    </source>
</evidence>
<feature type="domain" description="RING-type" evidence="8">
    <location>
        <begin position="224"/>
        <end position="270"/>
    </location>
</feature>
<dbReference type="GO" id="GO:0008270">
    <property type="term" value="F:zinc ion binding"/>
    <property type="evidence" value="ECO:0007669"/>
    <property type="project" value="UniProtKB-KW"/>
</dbReference>
<feature type="compositionally biased region" description="Low complexity" evidence="7">
    <location>
        <begin position="427"/>
        <end position="438"/>
    </location>
</feature>
<dbReference type="Gene3D" id="2.60.120.650">
    <property type="entry name" value="Cupin"/>
    <property type="match status" value="1"/>
</dbReference>
<dbReference type="Pfam" id="PF08879">
    <property type="entry name" value="WRC"/>
    <property type="match status" value="1"/>
</dbReference>
<comment type="subcellular location">
    <subcellularLocation>
        <location evidence="1">Nucleus</location>
    </subcellularLocation>
</comment>
<feature type="region of interest" description="Disordered" evidence="7">
    <location>
        <begin position="121"/>
        <end position="140"/>
    </location>
</feature>
<comment type="caution">
    <text evidence="11">The sequence shown here is derived from an EMBL/GenBank/DDBJ whole genome shotgun (WGS) entry which is preliminary data.</text>
</comment>
<dbReference type="InterPro" id="IPR001841">
    <property type="entry name" value="Znf_RING"/>
</dbReference>
<evidence type="ECO:0000256" key="5">
    <source>
        <dbReference type="PROSITE-ProRule" id="PRU00175"/>
    </source>
</evidence>
<dbReference type="InterPro" id="IPR045109">
    <property type="entry name" value="LSDs-like"/>
</dbReference>
<feature type="region of interest" description="Disordered" evidence="7">
    <location>
        <begin position="395"/>
        <end position="439"/>
    </location>
</feature>
<name>A0A8K0MME1_9ROSA</name>
<comment type="similarity">
    <text evidence="2">Belongs to the JARID1 histone demethylase family.</text>
</comment>
<evidence type="ECO:0000259" key="9">
    <source>
        <dbReference type="PROSITE" id="PS51184"/>
    </source>
</evidence>
<dbReference type="SMART" id="SM00558">
    <property type="entry name" value="JmjC"/>
    <property type="match status" value="1"/>
</dbReference>
<feature type="region of interest" description="Disordered" evidence="7">
    <location>
        <begin position="153"/>
        <end position="173"/>
    </location>
</feature>
<dbReference type="SUPFAM" id="SSF51197">
    <property type="entry name" value="Clavaminate synthase-like"/>
    <property type="match status" value="1"/>
</dbReference>
<evidence type="ECO:0000256" key="6">
    <source>
        <dbReference type="PROSITE-ProRule" id="PRU01002"/>
    </source>
</evidence>
<dbReference type="GO" id="GO:0031490">
    <property type="term" value="F:chromatin DNA binding"/>
    <property type="evidence" value="ECO:0007669"/>
    <property type="project" value="TreeGrafter"/>
</dbReference>
<dbReference type="GO" id="GO:0000118">
    <property type="term" value="C:histone deacetylase complex"/>
    <property type="evidence" value="ECO:0007669"/>
    <property type="project" value="TreeGrafter"/>
</dbReference>
<feature type="domain" description="WRC" evidence="10">
    <location>
        <begin position="6"/>
        <end position="52"/>
    </location>
</feature>
<evidence type="ECO:0008006" key="13">
    <source>
        <dbReference type="Google" id="ProtNLM"/>
    </source>
</evidence>
<gene>
    <name evidence="11" type="ORF">FNV43_RR07676</name>
</gene>
<dbReference type="PROSITE" id="PS51184">
    <property type="entry name" value="JMJC"/>
    <property type="match status" value="1"/>
</dbReference>
<dbReference type="Pfam" id="PF02373">
    <property type="entry name" value="JmjC"/>
    <property type="match status" value="1"/>
</dbReference>
<dbReference type="GO" id="GO:0032454">
    <property type="term" value="F:histone H3K9 demethylase activity"/>
    <property type="evidence" value="ECO:0007669"/>
    <property type="project" value="InterPro"/>
</dbReference>
<dbReference type="InterPro" id="IPR003347">
    <property type="entry name" value="JmjC_dom"/>
</dbReference>
<organism evidence="11 12">
    <name type="scientific">Rhamnella rubrinervis</name>
    <dbReference type="NCBI Taxonomy" id="2594499"/>
    <lineage>
        <taxon>Eukaryota</taxon>
        <taxon>Viridiplantae</taxon>
        <taxon>Streptophyta</taxon>
        <taxon>Embryophyta</taxon>
        <taxon>Tracheophyta</taxon>
        <taxon>Spermatophyta</taxon>
        <taxon>Magnoliopsida</taxon>
        <taxon>eudicotyledons</taxon>
        <taxon>Gunneridae</taxon>
        <taxon>Pentapetalae</taxon>
        <taxon>rosids</taxon>
        <taxon>fabids</taxon>
        <taxon>Rosales</taxon>
        <taxon>Rhamnaceae</taxon>
        <taxon>rhamnoid group</taxon>
        <taxon>Rhamneae</taxon>
        <taxon>Rhamnella</taxon>
    </lineage>
</organism>
<keyword evidence="3" id="KW-0479">Metal-binding</keyword>
<feature type="domain" description="JmjC" evidence="9">
    <location>
        <begin position="665"/>
        <end position="980"/>
    </location>
</feature>
<reference evidence="11" key="1">
    <citation type="submission" date="2020-03" db="EMBL/GenBank/DDBJ databases">
        <title>A high-quality chromosome-level genome assembly of a woody plant with both climbing and erect habits, Rhamnella rubrinervis.</title>
        <authorList>
            <person name="Lu Z."/>
            <person name="Yang Y."/>
            <person name="Zhu X."/>
            <person name="Sun Y."/>
        </authorList>
    </citation>
    <scope>NUCLEOTIDE SEQUENCE</scope>
    <source>
        <strain evidence="11">BYM</strain>
        <tissue evidence="11">Leaf</tissue>
    </source>
</reference>
<dbReference type="InterPro" id="IPR014977">
    <property type="entry name" value="WRC_dom"/>
</dbReference>
<keyword evidence="12" id="KW-1185">Reference proteome</keyword>